<organism evidence="1 2">
    <name type="scientific">Nonomuraea mangrovi</name>
    <dbReference type="NCBI Taxonomy" id="2316207"/>
    <lineage>
        <taxon>Bacteria</taxon>
        <taxon>Bacillati</taxon>
        <taxon>Actinomycetota</taxon>
        <taxon>Actinomycetes</taxon>
        <taxon>Streptosporangiales</taxon>
        <taxon>Streptosporangiaceae</taxon>
        <taxon>Nonomuraea</taxon>
    </lineage>
</organism>
<proteinExistence type="predicted"/>
<gene>
    <name evidence="1" type="ORF">ACFSKW_46110</name>
</gene>
<name>A0ABW4TC35_9ACTN</name>
<accession>A0ABW4TC35</accession>
<evidence type="ECO:0000313" key="1">
    <source>
        <dbReference type="EMBL" id="MFD1938859.1"/>
    </source>
</evidence>
<dbReference type="EMBL" id="JBHUFV010000077">
    <property type="protein sequence ID" value="MFD1938859.1"/>
    <property type="molecule type" value="Genomic_DNA"/>
</dbReference>
<keyword evidence="2" id="KW-1185">Reference proteome</keyword>
<dbReference type="Proteomes" id="UP001597368">
    <property type="component" value="Unassembled WGS sequence"/>
</dbReference>
<evidence type="ECO:0000313" key="2">
    <source>
        <dbReference type="Proteomes" id="UP001597368"/>
    </source>
</evidence>
<dbReference type="RefSeq" id="WP_379580953.1">
    <property type="nucleotide sequence ID" value="NZ_JBHUFV010000077.1"/>
</dbReference>
<reference evidence="2" key="1">
    <citation type="journal article" date="2019" name="Int. J. Syst. Evol. Microbiol.">
        <title>The Global Catalogue of Microorganisms (GCM) 10K type strain sequencing project: providing services to taxonomists for standard genome sequencing and annotation.</title>
        <authorList>
            <consortium name="The Broad Institute Genomics Platform"/>
            <consortium name="The Broad Institute Genome Sequencing Center for Infectious Disease"/>
            <person name="Wu L."/>
            <person name="Ma J."/>
        </authorList>
    </citation>
    <scope>NUCLEOTIDE SEQUENCE [LARGE SCALE GENOMIC DNA]</scope>
    <source>
        <strain evidence="2">ICMP 6774ER</strain>
    </source>
</reference>
<protein>
    <submittedName>
        <fullName evidence="1">Uncharacterized protein</fullName>
    </submittedName>
</protein>
<comment type="caution">
    <text evidence="1">The sequence shown here is derived from an EMBL/GenBank/DDBJ whole genome shotgun (WGS) entry which is preliminary data.</text>
</comment>
<sequence length="71" mass="7453">MIHDAVMTEEGTLTCPRHTDVRVSEDPGVCTPIAAATISSAATCERGITPVIARRGVQHGSGPDGIRRVVE</sequence>